<reference evidence="1" key="1">
    <citation type="submission" date="2016-10" db="EMBL/GenBank/DDBJ databases">
        <authorList>
            <person name="de Groot N.N."/>
        </authorList>
    </citation>
    <scope>NUCLEOTIDE SEQUENCE</scope>
</reference>
<sequence>MAEIFTIKSPLYIQYSNGEKRVIQNLFKHPEGLLYFELFWENNPKYSIHLIKGKIKGEGPWKIADCTLHILGCNHTHPKLCEMQSFHRQEMLLNPENFRMNEVLEIASKKGAILPKDIAINNERK</sequence>
<accession>A0A1W1CU83</accession>
<gene>
    <name evidence="1" type="ORF">MNB_SUP05-5-136</name>
</gene>
<protein>
    <submittedName>
        <fullName evidence="1">Uncharacterized protein</fullName>
    </submittedName>
</protein>
<proteinExistence type="predicted"/>
<dbReference type="EMBL" id="FPHJ01000066">
    <property type="protein sequence ID" value="SFV69386.1"/>
    <property type="molecule type" value="Genomic_DNA"/>
</dbReference>
<name>A0A1W1CU83_9ZZZZ</name>
<dbReference type="AlphaFoldDB" id="A0A1W1CU83"/>
<evidence type="ECO:0000313" key="1">
    <source>
        <dbReference type="EMBL" id="SFV69386.1"/>
    </source>
</evidence>
<organism evidence="1">
    <name type="scientific">hydrothermal vent metagenome</name>
    <dbReference type="NCBI Taxonomy" id="652676"/>
    <lineage>
        <taxon>unclassified sequences</taxon>
        <taxon>metagenomes</taxon>
        <taxon>ecological metagenomes</taxon>
    </lineage>
</organism>